<dbReference type="SUPFAM" id="SSF54001">
    <property type="entry name" value="Cysteine proteinases"/>
    <property type="match status" value="1"/>
</dbReference>
<comment type="caution">
    <text evidence="2">The sequence shown here is derived from an EMBL/GenBank/DDBJ whole genome shotgun (WGS) entry which is preliminary data.</text>
</comment>
<evidence type="ECO:0000313" key="3">
    <source>
        <dbReference type="Proteomes" id="UP001424459"/>
    </source>
</evidence>
<feature type="signal peptide" evidence="1">
    <location>
        <begin position="1"/>
        <end position="24"/>
    </location>
</feature>
<name>A0ABP7TQT5_9SPHN</name>
<organism evidence="2 3">
    <name type="scientific">Sphingomonas rosea</name>
    <dbReference type="NCBI Taxonomy" id="335605"/>
    <lineage>
        <taxon>Bacteria</taxon>
        <taxon>Pseudomonadati</taxon>
        <taxon>Pseudomonadota</taxon>
        <taxon>Alphaproteobacteria</taxon>
        <taxon>Sphingomonadales</taxon>
        <taxon>Sphingomonadaceae</taxon>
        <taxon>Sphingomonas</taxon>
    </lineage>
</organism>
<dbReference type="Pfam" id="PF06035">
    <property type="entry name" value="Peptidase_C93"/>
    <property type="match status" value="1"/>
</dbReference>
<dbReference type="PANTHER" id="PTHR39327:SF1">
    <property type="entry name" value="BLR5470 PROTEIN"/>
    <property type="match status" value="1"/>
</dbReference>
<proteinExistence type="predicted"/>
<gene>
    <name evidence="2" type="ORF">GCM10022281_05980</name>
</gene>
<sequence>MDKSLTAVLGLAAVALLAPSPALAQSASSPYAVSASFAAKSEALLGTGSRLAQLMAQQQGLAAPVVETAAVLPAATPAVLRSPWSATPIRLQRAAVATDRPDVFGSVALPVSGTPLDQRFRNVEHRPLDAASARFAAALRDRPAAERIDLVNRFVNARIAFEDDSRQFGRSDVWQSAAESLRRGRGDCEDYAIAKLQLLRAAGFAERELYLVIVKDLVRRSDHAVLTVASGGRLVVLDNGTDRIVDAADITDYRPIFSYAGGRRWTHGYRMPVERPPVVYASATDRASLPVPAAAPTLAVEIASTTFTVTEADLGPALLG</sequence>
<dbReference type="Gene3D" id="3.10.620.30">
    <property type="match status" value="1"/>
</dbReference>
<dbReference type="InterPro" id="IPR010319">
    <property type="entry name" value="Transglutaminase-like_Cys_pept"/>
</dbReference>
<evidence type="ECO:0000256" key="1">
    <source>
        <dbReference type="SAM" id="SignalP"/>
    </source>
</evidence>
<feature type="chain" id="PRO_5045747816" description="Transglutaminase-like cysteine proteinase BTLCP" evidence="1">
    <location>
        <begin position="25"/>
        <end position="320"/>
    </location>
</feature>
<dbReference type="Proteomes" id="UP001424459">
    <property type="component" value="Unassembled WGS sequence"/>
</dbReference>
<dbReference type="RefSeq" id="WP_344695513.1">
    <property type="nucleotide sequence ID" value="NZ_BAABBR010000001.1"/>
</dbReference>
<accession>A0ABP7TQT5</accession>
<dbReference type="InterPro" id="IPR038765">
    <property type="entry name" value="Papain-like_cys_pep_sf"/>
</dbReference>
<keyword evidence="3" id="KW-1185">Reference proteome</keyword>
<evidence type="ECO:0000313" key="2">
    <source>
        <dbReference type="EMBL" id="GAA4029594.1"/>
    </source>
</evidence>
<protein>
    <recommendedName>
        <fullName evidence="4">Transglutaminase-like cysteine proteinase BTLCP</fullName>
    </recommendedName>
</protein>
<keyword evidence="1" id="KW-0732">Signal</keyword>
<reference evidence="3" key="1">
    <citation type="journal article" date="2019" name="Int. J. Syst. Evol. Microbiol.">
        <title>The Global Catalogue of Microorganisms (GCM) 10K type strain sequencing project: providing services to taxonomists for standard genome sequencing and annotation.</title>
        <authorList>
            <consortium name="The Broad Institute Genomics Platform"/>
            <consortium name="The Broad Institute Genome Sequencing Center for Infectious Disease"/>
            <person name="Wu L."/>
            <person name="Ma J."/>
        </authorList>
    </citation>
    <scope>NUCLEOTIDE SEQUENCE [LARGE SCALE GENOMIC DNA]</scope>
    <source>
        <strain evidence="3">JCM 17564</strain>
    </source>
</reference>
<dbReference type="PANTHER" id="PTHR39327">
    <property type="match status" value="1"/>
</dbReference>
<evidence type="ECO:0008006" key="4">
    <source>
        <dbReference type="Google" id="ProtNLM"/>
    </source>
</evidence>
<dbReference type="EMBL" id="BAABBR010000001">
    <property type="protein sequence ID" value="GAA4029594.1"/>
    <property type="molecule type" value="Genomic_DNA"/>
</dbReference>